<evidence type="ECO:0000313" key="1">
    <source>
        <dbReference type="EMBL" id="CAC9972344.1"/>
    </source>
</evidence>
<organism evidence="1 2">
    <name type="scientific">Flavobacterium panici</name>
    <dbReference type="NCBI Taxonomy" id="2654843"/>
    <lineage>
        <taxon>Bacteria</taxon>
        <taxon>Pseudomonadati</taxon>
        <taxon>Bacteroidota</taxon>
        <taxon>Flavobacteriia</taxon>
        <taxon>Flavobacteriales</taxon>
        <taxon>Flavobacteriaceae</taxon>
        <taxon>Flavobacterium</taxon>
    </lineage>
</organism>
<comment type="caution">
    <text evidence="1">The sequence shown here is derived from an EMBL/GenBank/DDBJ whole genome shotgun (WGS) entry which is preliminary data.</text>
</comment>
<sequence length="59" mass="7250">MQADEIGYQILEKKYRSVINKSIIILKISQLNQDITIFYFSFLNFAYHNKKYRFEKHFI</sequence>
<gene>
    <name evidence="1" type="ORF">FLAPXU55_00020</name>
</gene>
<dbReference type="AlphaFoldDB" id="A0A9N8IYV8"/>
<dbReference type="EMBL" id="CAIJDE010000017">
    <property type="protein sequence ID" value="CAC9972344.1"/>
    <property type="molecule type" value="Genomic_DNA"/>
</dbReference>
<dbReference type="Proteomes" id="UP000533639">
    <property type="component" value="Unassembled WGS sequence"/>
</dbReference>
<name>A0A9N8IYV8_9FLAO</name>
<protein>
    <submittedName>
        <fullName evidence="1">Uncharacterized protein</fullName>
    </submittedName>
</protein>
<evidence type="ECO:0000313" key="2">
    <source>
        <dbReference type="Proteomes" id="UP000533639"/>
    </source>
</evidence>
<reference evidence="1 2" key="1">
    <citation type="submission" date="2020-06" db="EMBL/GenBank/DDBJ databases">
        <authorList>
            <person name="Criscuolo A."/>
        </authorList>
    </citation>
    <scope>NUCLEOTIDE SEQUENCE [LARGE SCALE GENOMIC DNA]</scope>
    <source>
        <strain evidence="1">PXU-55</strain>
    </source>
</reference>
<proteinExistence type="predicted"/>
<keyword evidence="2" id="KW-1185">Reference proteome</keyword>
<accession>A0A9N8IYV8</accession>